<name>A0ABU9EF93_9BACT</name>
<comment type="caution">
    <text evidence="2">The sequence shown here is derived from an EMBL/GenBank/DDBJ whole genome shotgun (WGS) entry which is preliminary data.</text>
</comment>
<evidence type="ECO:0000313" key="3">
    <source>
        <dbReference type="Proteomes" id="UP001484239"/>
    </source>
</evidence>
<dbReference type="InterPro" id="IPR008621">
    <property type="entry name" value="Cbb3-typ_cyt_oxidase_comp"/>
</dbReference>
<dbReference type="Proteomes" id="UP001484239">
    <property type="component" value="Unassembled WGS sequence"/>
</dbReference>
<keyword evidence="1" id="KW-0472">Membrane</keyword>
<evidence type="ECO:0000313" key="2">
    <source>
        <dbReference type="EMBL" id="MEK9502822.1"/>
    </source>
</evidence>
<dbReference type="Pfam" id="PF05545">
    <property type="entry name" value="FixQ"/>
    <property type="match status" value="1"/>
</dbReference>
<accession>A0ABU9EF93</accession>
<keyword evidence="1" id="KW-0812">Transmembrane</keyword>
<reference evidence="2 3" key="1">
    <citation type="submission" date="2024-02" db="EMBL/GenBank/DDBJ databases">
        <title>A novel Gemmatimonadota bacterium.</title>
        <authorList>
            <person name="Du Z.-J."/>
            <person name="Ye Y.-Q."/>
        </authorList>
    </citation>
    <scope>NUCLEOTIDE SEQUENCE [LARGE SCALE GENOMIC DNA]</scope>
    <source>
        <strain evidence="2 3">DH-20</strain>
    </source>
</reference>
<protein>
    <submittedName>
        <fullName evidence="2">Cbb3-type cytochrome c oxidase subunit 3</fullName>
    </submittedName>
</protein>
<keyword evidence="3" id="KW-1185">Reference proteome</keyword>
<evidence type="ECO:0000256" key="1">
    <source>
        <dbReference type="SAM" id="Phobius"/>
    </source>
</evidence>
<keyword evidence="1" id="KW-1133">Transmembrane helix</keyword>
<organism evidence="2 3">
    <name type="scientific">Gaopeijia maritima</name>
    <dbReference type="NCBI Taxonomy" id="3119007"/>
    <lineage>
        <taxon>Bacteria</taxon>
        <taxon>Pseudomonadati</taxon>
        <taxon>Gemmatimonadota</taxon>
        <taxon>Longimicrobiia</taxon>
        <taxon>Gaopeijiales</taxon>
        <taxon>Gaopeijiaceae</taxon>
        <taxon>Gaopeijia</taxon>
    </lineage>
</organism>
<dbReference type="EMBL" id="JBBHLI010000015">
    <property type="protein sequence ID" value="MEK9502822.1"/>
    <property type="molecule type" value="Genomic_DNA"/>
</dbReference>
<gene>
    <name evidence="2" type="ORF">WI372_17630</name>
</gene>
<sequence length="59" mass="6386">MNTLTRTAAATVESGVLLGVMTALFLIFFIAWVVWAYTPSRKAQLDAHAQLPFTDGGSE</sequence>
<proteinExistence type="predicted"/>
<dbReference type="RefSeq" id="WP_405281041.1">
    <property type="nucleotide sequence ID" value="NZ_CP144380.1"/>
</dbReference>
<feature type="transmembrane region" description="Helical" evidence="1">
    <location>
        <begin position="16"/>
        <end position="37"/>
    </location>
</feature>